<organism evidence="10 11">
    <name type="scientific">Vibrio gelatinilyticus</name>
    <dbReference type="NCBI Taxonomy" id="2893468"/>
    <lineage>
        <taxon>Bacteria</taxon>
        <taxon>Pseudomonadati</taxon>
        <taxon>Pseudomonadota</taxon>
        <taxon>Gammaproteobacteria</taxon>
        <taxon>Vibrionales</taxon>
        <taxon>Vibrionaceae</taxon>
        <taxon>Vibrio</taxon>
    </lineage>
</organism>
<comment type="catalytic activity">
    <reaction evidence="5">
        <text>N-formimidoyl-L-glutamate + H2O = formamide + L-glutamate</text>
        <dbReference type="Rhea" id="RHEA:22492"/>
        <dbReference type="ChEBI" id="CHEBI:15377"/>
        <dbReference type="ChEBI" id="CHEBI:16397"/>
        <dbReference type="ChEBI" id="CHEBI:29985"/>
        <dbReference type="ChEBI" id="CHEBI:58928"/>
        <dbReference type="EC" id="3.5.3.8"/>
    </reaction>
</comment>
<comment type="caution">
    <text evidence="10">The sequence shown here is derived from an EMBL/GenBank/DDBJ whole genome shotgun (WGS) entry which is preliminary data.</text>
</comment>
<dbReference type="GO" id="GO:0033389">
    <property type="term" value="P:putrescine biosynthetic process from arginine, via agmatine"/>
    <property type="evidence" value="ECO:0007669"/>
    <property type="project" value="TreeGrafter"/>
</dbReference>
<dbReference type="HAMAP" id="MF_00737">
    <property type="entry name" value="Formimidoylglutam"/>
    <property type="match status" value="1"/>
</dbReference>
<accession>A0A9X1WGE7</accession>
<dbReference type="InterPro" id="IPR005923">
    <property type="entry name" value="HutG"/>
</dbReference>
<keyword evidence="4 5" id="KW-0464">Manganese</keyword>
<dbReference type="PRINTS" id="PR00116">
    <property type="entry name" value="ARGINASE"/>
</dbReference>
<feature type="binding site" evidence="5 7">
    <location>
        <position position="163"/>
    </location>
    <ligand>
        <name>Mn(2+)</name>
        <dbReference type="ChEBI" id="CHEBI:29035"/>
        <label>1</label>
    </ligand>
</feature>
<evidence type="ECO:0000256" key="7">
    <source>
        <dbReference type="PIRSR" id="PIRSR036979-1"/>
    </source>
</evidence>
<dbReference type="EC" id="3.5.3.8" evidence="5 6"/>
<feature type="binding site" evidence="5 7">
    <location>
        <position position="134"/>
    </location>
    <ligand>
        <name>Mn(2+)</name>
        <dbReference type="ChEBI" id="CHEBI:29035"/>
        <label>1</label>
    </ligand>
</feature>
<keyword evidence="11" id="KW-1185">Reference proteome</keyword>
<dbReference type="PIRSF" id="PIRSF036979">
    <property type="entry name" value="Arginase"/>
    <property type="match status" value="1"/>
</dbReference>
<dbReference type="RefSeq" id="WP_244355619.1">
    <property type="nucleotide sequence ID" value="NZ_JAJNNZ010000003.1"/>
</dbReference>
<feature type="binding site" evidence="5 7">
    <location>
        <position position="167"/>
    </location>
    <ligand>
        <name>Mn(2+)</name>
        <dbReference type="ChEBI" id="CHEBI:29035"/>
        <label>1</label>
    </ligand>
</feature>
<name>A0A9X1WGE7_9VIBR</name>
<dbReference type="GO" id="GO:0050415">
    <property type="term" value="F:formimidoylglutamase activity"/>
    <property type="evidence" value="ECO:0007669"/>
    <property type="project" value="UniProtKB-UniRule"/>
</dbReference>
<evidence type="ECO:0000256" key="4">
    <source>
        <dbReference type="ARBA" id="ARBA00023211"/>
    </source>
</evidence>
<gene>
    <name evidence="5 10" type="primary">hutG</name>
    <name evidence="10" type="ORF">LNL84_04980</name>
</gene>
<evidence type="ECO:0000256" key="9">
    <source>
        <dbReference type="RuleBase" id="RU003684"/>
    </source>
</evidence>
<dbReference type="EMBL" id="JAJNNZ010000003">
    <property type="protein sequence ID" value="MCJ2376184.1"/>
    <property type="molecule type" value="Genomic_DNA"/>
</dbReference>
<evidence type="ECO:0000256" key="6">
    <source>
        <dbReference type="NCBIfam" id="TIGR01227"/>
    </source>
</evidence>
<dbReference type="InterPro" id="IPR023696">
    <property type="entry name" value="Ureohydrolase_dom_sf"/>
</dbReference>
<comment type="similarity">
    <text evidence="5 8 9">Belongs to the arginase family.</text>
</comment>
<dbReference type="Pfam" id="PF00491">
    <property type="entry name" value="Arginase"/>
    <property type="match status" value="1"/>
</dbReference>
<feature type="binding site" evidence="7">
    <location>
        <position position="262"/>
    </location>
    <ligand>
        <name>Mn(2+)</name>
        <dbReference type="ChEBI" id="CHEBI:29035"/>
        <label>1</label>
    </ligand>
</feature>
<reference evidence="10" key="1">
    <citation type="submission" date="2021-11" db="EMBL/GenBank/DDBJ databases">
        <title>Vibrio ZSDE26 sp. nov. and Vibrio ZSDZ34 sp. nov., isolated from coastal seawater in Qingdao.</title>
        <authorList>
            <person name="Zhang P."/>
        </authorList>
    </citation>
    <scope>NUCLEOTIDE SEQUENCE</scope>
    <source>
        <strain evidence="10">ZSDZ34</strain>
    </source>
</reference>
<dbReference type="GO" id="GO:0030145">
    <property type="term" value="F:manganese ion binding"/>
    <property type="evidence" value="ECO:0007669"/>
    <property type="project" value="UniProtKB-UniRule"/>
</dbReference>
<dbReference type="SUPFAM" id="SSF52768">
    <property type="entry name" value="Arginase/deacetylase"/>
    <property type="match status" value="1"/>
</dbReference>
<dbReference type="PANTHER" id="PTHR11358">
    <property type="entry name" value="ARGINASE/AGMATINASE"/>
    <property type="match status" value="1"/>
</dbReference>
<comment type="cofactor">
    <cofactor evidence="5 7">
        <name>Mn(2+)</name>
        <dbReference type="ChEBI" id="CHEBI:29035"/>
    </cofactor>
    <text evidence="5 7">Binds 2 manganese ions per subunit.</text>
</comment>
<dbReference type="InterPro" id="IPR020855">
    <property type="entry name" value="Ureohydrolase_Mn_BS"/>
</dbReference>
<evidence type="ECO:0000256" key="5">
    <source>
        <dbReference type="HAMAP-Rule" id="MF_00737"/>
    </source>
</evidence>
<evidence type="ECO:0000256" key="3">
    <source>
        <dbReference type="ARBA" id="ARBA00022808"/>
    </source>
</evidence>
<feature type="binding site" evidence="5 7">
    <location>
        <position position="260"/>
    </location>
    <ligand>
        <name>Mn(2+)</name>
        <dbReference type="ChEBI" id="CHEBI:29035"/>
        <label>1</label>
    </ligand>
</feature>
<dbReference type="NCBIfam" id="TIGR01227">
    <property type="entry name" value="hutG"/>
    <property type="match status" value="1"/>
</dbReference>
<dbReference type="GO" id="GO:0019556">
    <property type="term" value="P:L-histidine catabolic process to glutamate and formamide"/>
    <property type="evidence" value="ECO:0007669"/>
    <property type="project" value="UniProtKB-UniRule"/>
</dbReference>
<feature type="binding site" evidence="5">
    <location>
        <position position="165"/>
    </location>
    <ligand>
        <name>Mn(2+)</name>
        <dbReference type="ChEBI" id="CHEBI:29035"/>
        <label>2</label>
    </ligand>
</feature>
<feature type="binding site" evidence="5">
    <location>
        <position position="262"/>
    </location>
    <ligand>
        <name>Mn(2+)</name>
        <dbReference type="ChEBI" id="CHEBI:29035"/>
        <label>2</label>
    </ligand>
</feature>
<dbReference type="PROSITE" id="PS51409">
    <property type="entry name" value="ARGINASE_2"/>
    <property type="match status" value="1"/>
</dbReference>
<evidence type="ECO:0000256" key="2">
    <source>
        <dbReference type="ARBA" id="ARBA00022801"/>
    </source>
</evidence>
<comment type="function">
    <text evidence="5">Catalyzes the conversion of N-formimidoyl-L-glutamate to L-glutamate and formamide.</text>
</comment>
<keyword evidence="3 5" id="KW-0369">Histidine metabolism</keyword>
<dbReference type="AlphaFoldDB" id="A0A9X1WGE7"/>
<dbReference type="Proteomes" id="UP001139488">
    <property type="component" value="Unassembled WGS sequence"/>
</dbReference>
<comment type="pathway">
    <text evidence="5">Amino-acid degradation; L-histidine degradation into L-glutamate; L-glutamate from N-formimidoyl-L-glutamate (hydrolase route): step 1/1.</text>
</comment>
<proteinExistence type="inferred from homology"/>
<dbReference type="Gene3D" id="3.40.800.10">
    <property type="entry name" value="Ureohydrolase domain"/>
    <property type="match status" value="1"/>
</dbReference>
<protein>
    <recommendedName>
        <fullName evidence="5 6">Formimidoylglutamase</fullName>
        <ecNumber evidence="5 6">3.5.3.8</ecNumber>
    </recommendedName>
    <alternativeName>
        <fullName evidence="5">Formiminoglutamase</fullName>
    </alternativeName>
    <alternativeName>
        <fullName evidence="5">Formiminoglutamate hydrolase</fullName>
    </alternativeName>
</protein>
<sequence>MSNTNDVLQQQLRRDFIWSGRTDKEDGLKGLRVHNSVIQAPLNGILQQDPSVVLIGFETDTGVKRNQGRIGAAKGPNHLRQCLANFAWPLNSTLIDAGNIACQRGELEQGQATTALVISQLLDQHFVITLGGGHEIAWSSFSGLAQHLRQHEASPRIGIINFDAHFDLREYRSDEYALCASSGTPFTQISDYCLTSNLDFNYLCIGVSPTSNTQALYNKARELHVGYIEDSAINSRNEDAHLATIQHFIDTVDVVYLTIDLDVFPAAQMPGVSAPAAFGVSYENLWPLIAQVLKNKHKLKLADLAELNPDFDIDNHSGRLAARLCWEIARTMSVYSLGDQQPNN</sequence>
<feature type="binding site" evidence="5">
    <location>
        <position position="260"/>
    </location>
    <ligand>
        <name>Mn(2+)</name>
        <dbReference type="ChEBI" id="CHEBI:29035"/>
        <label>2</label>
    </ligand>
</feature>
<dbReference type="PANTHER" id="PTHR11358:SF35">
    <property type="entry name" value="FORMIMIDOYLGLUTAMASE"/>
    <property type="match status" value="1"/>
</dbReference>
<evidence type="ECO:0000256" key="8">
    <source>
        <dbReference type="PROSITE-ProRule" id="PRU00742"/>
    </source>
</evidence>
<dbReference type="CDD" id="cd09988">
    <property type="entry name" value="Formimidoylglutamase"/>
    <property type="match status" value="1"/>
</dbReference>
<dbReference type="InterPro" id="IPR006035">
    <property type="entry name" value="Ureohydrolase"/>
</dbReference>
<keyword evidence="1 5" id="KW-0479">Metal-binding</keyword>
<dbReference type="PROSITE" id="PS01053">
    <property type="entry name" value="ARGINASE_1"/>
    <property type="match status" value="1"/>
</dbReference>
<dbReference type="GO" id="GO:0008783">
    <property type="term" value="F:agmatinase activity"/>
    <property type="evidence" value="ECO:0007669"/>
    <property type="project" value="TreeGrafter"/>
</dbReference>
<evidence type="ECO:0000313" key="10">
    <source>
        <dbReference type="EMBL" id="MCJ2376184.1"/>
    </source>
</evidence>
<feature type="binding site" evidence="5">
    <location>
        <position position="163"/>
    </location>
    <ligand>
        <name>Mn(2+)</name>
        <dbReference type="ChEBI" id="CHEBI:29035"/>
        <label>2</label>
    </ligand>
</feature>
<evidence type="ECO:0000256" key="1">
    <source>
        <dbReference type="ARBA" id="ARBA00022723"/>
    </source>
</evidence>
<feature type="binding site" evidence="7">
    <location>
        <position position="165"/>
    </location>
    <ligand>
        <name>Mn(2+)</name>
        <dbReference type="ChEBI" id="CHEBI:29035"/>
        <label>1</label>
    </ligand>
</feature>
<keyword evidence="2 5" id="KW-0378">Hydrolase</keyword>
<evidence type="ECO:0000313" key="11">
    <source>
        <dbReference type="Proteomes" id="UP001139488"/>
    </source>
</evidence>